<dbReference type="EMBL" id="SACK01000002">
    <property type="protein sequence ID" value="RVU01270.1"/>
    <property type="molecule type" value="Genomic_DNA"/>
</dbReference>
<keyword evidence="2" id="KW-1185">Reference proteome</keyword>
<sequence length="92" mass="10506">MKYNPITQQLFTNTGAFLKELYCPLAKTWEQLEPTSNAQAKLCSTCNQAVYDTAKLSDTKVQAMLQNATETCLKVDLNQENLTITHETYRRK</sequence>
<name>A0A3S3THN9_9SPHI</name>
<protein>
    <submittedName>
        <fullName evidence="1">Uncharacterized protein</fullName>
    </submittedName>
</protein>
<gene>
    <name evidence="1" type="ORF">EOD41_04700</name>
</gene>
<dbReference type="OrthoDB" id="982873at2"/>
<dbReference type="RefSeq" id="WP_127703645.1">
    <property type="nucleotide sequence ID" value="NZ_SACK01000002.1"/>
</dbReference>
<reference evidence="1 2" key="1">
    <citation type="submission" date="2019-01" db="EMBL/GenBank/DDBJ databases">
        <authorList>
            <person name="Chen W.-M."/>
        </authorList>
    </citation>
    <scope>NUCLEOTIDE SEQUENCE [LARGE SCALE GENOMIC DNA]</scope>
    <source>
        <strain evidence="1 2">YBJ-36</strain>
    </source>
</reference>
<accession>A0A3S3THN9</accession>
<proteinExistence type="predicted"/>
<dbReference type="AlphaFoldDB" id="A0A3S3THN9"/>
<evidence type="ECO:0000313" key="1">
    <source>
        <dbReference type="EMBL" id="RVU01270.1"/>
    </source>
</evidence>
<evidence type="ECO:0000313" key="2">
    <source>
        <dbReference type="Proteomes" id="UP000282759"/>
    </source>
</evidence>
<dbReference type="Proteomes" id="UP000282759">
    <property type="component" value="Unassembled WGS sequence"/>
</dbReference>
<comment type="caution">
    <text evidence="1">The sequence shown here is derived from an EMBL/GenBank/DDBJ whole genome shotgun (WGS) entry which is preliminary data.</text>
</comment>
<organism evidence="1 2">
    <name type="scientific">Mucilaginibacter limnophilus</name>
    <dbReference type="NCBI Taxonomy" id="1932778"/>
    <lineage>
        <taxon>Bacteria</taxon>
        <taxon>Pseudomonadati</taxon>
        <taxon>Bacteroidota</taxon>
        <taxon>Sphingobacteriia</taxon>
        <taxon>Sphingobacteriales</taxon>
        <taxon>Sphingobacteriaceae</taxon>
        <taxon>Mucilaginibacter</taxon>
    </lineage>
</organism>